<protein>
    <submittedName>
        <fullName evidence="1">Uncharacterized protein</fullName>
    </submittedName>
</protein>
<evidence type="ECO:0000313" key="1">
    <source>
        <dbReference type="EMBL" id="JAA90740.1"/>
    </source>
</evidence>
<name>S4PQB6_9NEOP</name>
<sequence>MPWMRQITTFDTIPNIKSYRANTRLNYDGYMKISRERIHSYVLFVNAQVVYRVVSSDIFLLARHDFYCV</sequence>
<reference evidence="1" key="1">
    <citation type="journal article" date="2013" name="BMC Genomics">
        <title>Unscrambling butterfly oogenesis.</title>
        <authorList>
            <person name="Carter J.M."/>
            <person name="Baker S.C."/>
            <person name="Pink R."/>
            <person name="Carter D.R."/>
            <person name="Collins A."/>
            <person name="Tomlin J."/>
            <person name="Gibbs M."/>
            <person name="Breuker C.J."/>
        </authorList>
    </citation>
    <scope>NUCLEOTIDE SEQUENCE</scope>
    <source>
        <tissue evidence="1">Ovary</tissue>
    </source>
</reference>
<accession>S4PQB6</accession>
<organism evidence="1">
    <name type="scientific">Pararge aegeria</name>
    <name type="common">speckled wood butterfly</name>
    <dbReference type="NCBI Taxonomy" id="116150"/>
    <lineage>
        <taxon>Eukaryota</taxon>
        <taxon>Metazoa</taxon>
        <taxon>Ecdysozoa</taxon>
        <taxon>Arthropoda</taxon>
        <taxon>Hexapoda</taxon>
        <taxon>Insecta</taxon>
        <taxon>Pterygota</taxon>
        <taxon>Neoptera</taxon>
        <taxon>Endopterygota</taxon>
        <taxon>Lepidoptera</taxon>
        <taxon>Glossata</taxon>
        <taxon>Ditrysia</taxon>
        <taxon>Papilionoidea</taxon>
        <taxon>Nymphalidae</taxon>
        <taxon>Satyrinae</taxon>
        <taxon>Satyrini</taxon>
        <taxon>Parargina</taxon>
        <taxon>Pararge</taxon>
    </lineage>
</organism>
<dbReference type="EMBL" id="GAIX01001820">
    <property type="protein sequence ID" value="JAA90740.1"/>
    <property type="molecule type" value="Transcribed_RNA"/>
</dbReference>
<proteinExistence type="predicted"/>
<reference evidence="1" key="2">
    <citation type="submission" date="2013-05" db="EMBL/GenBank/DDBJ databases">
        <authorList>
            <person name="Carter J.-M."/>
            <person name="Baker S.C."/>
            <person name="Pink R."/>
            <person name="Carter D.R.F."/>
            <person name="Collins A."/>
            <person name="Tomlin J."/>
            <person name="Gibbs M."/>
            <person name="Breuker C.J."/>
        </authorList>
    </citation>
    <scope>NUCLEOTIDE SEQUENCE</scope>
    <source>
        <tissue evidence="1">Ovary</tissue>
    </source>
</reference>
<dbReference type="AlphaFoldDB" id="S4PQB6"/>